<feature type="region of interest" description="Disordered" evidence="1">
    <location>
        <begin position="605"/>
        <end position="624"/>
    </location>
</feature>
<dbReference type="EMBL" id="CACRXK020014582">
    <property type="protein sequence ID" value="CAB4027063.1"/>
    <property type="molecule type" value="Genomic_DNA"/>
</dbReference>
<feature type="region of interest" description="Disordered" evidence="1">
    <location>
        <begin position="169"/>
        <end position="207"/>
    </location>
</feature>
<feature type="region of interest" description="Disordered" evidence="1">
    <location>
        <begin position="1"/>
        <end position="50"/>
    </location>
</feature>
<dbReference type="InterPro" id="IPR001878">
    <property type="entry name" value="Znf_CCHC"/>
</dbReference>
<evidence type="ECO:0000313" key="3">
    <source>
        <dbReference type="Proteomes" id="UP001152795"/>
    </source>
</evidence>
<dbReference type="OrthoDB" id="10071960at2759"/>
<name>A0A7D9JD06_PARCT</name>
<dbReference type="PROSITE" id="PS50158">
    <property type="entry name" value="ZF_CCHC"/>
    <property type="match status" value="1"/>
</dbReference>
<reference evidence="2" key="1">
    <citation type="submission" date="2020-04" db="EMBL/GenBank/DDBJ databases">
        <authorList>
            <person name="Alioto T."/>
            <person name="Alioto T."/>
            <person name="Gomez Garrido J."/>
        </authorList>
    </citation>
    <scope>NUCLEOTIDE SEQUENCE</scope>
    <source>
        <strain evidence="2">A484AB</strain>
    </source>
</reference>
<dbReference type="AlphaFoldDB" id="A0A7D9JD06"/>
<dbReference type="SMART" id="SM00343">
    <property type="entry name" value="ZnF_C2HC"/>
    <property type="match status" value="2"/>
</dbReference>
<evidence type="ECO:0000256" key="1">
    <source>
        <dbReference type="SAM" id="MobiDB-lite"/>
    </source>
</evidence>
<dbReference type="GO" id="GO:0003676">
    <property type="term" value="F:nucleic acid binding"/>
    <property type="evidence" value="ECO:0007669"/>
    <property type="project" value="InterPro"/>
</dbReference>
<feature type="compositionally biased region" description="Acidic residues" evidence="1">
    <location>
        <begin position="183"/>
        <end position="196"/>
    </location>
</feature>
<dbReference type="PANTHER" id="PTHR47331">
    <property type="entry name" value="PHD-TYPE DOMAIN-CONTAINING PROTEIN"/>
    <property type="match status" value="1"/>
</dbReference>
<dbReference type="GO" id="GO:0008270">
    <property type="term" value="F:zinc ion binding"/>
    <property type="evidence" value="ECO:0007669"/>
    <property type="project" value="InterPro"/>
</dbReference>
<comment type="caution">
    <text evidence="2">The sequence shown here is derived from an EMBL/GenBank/DDBJ whole genome shotgun (WGS) entry which is preliminary data.</text>
</comment>
<accession>A0A7D9JD06</accession>
<proteinExistence type="predicted"/>
<dbReference type="Pfam" id="PF03564">
    <property type="entry name" value="DUF1759"/>
    <property type="match status" value="1"/>
</dbReference>
<keyword evidence="3" id="KW-1185">Reference proteome</keyword>
<dbReference type="PANTHER" id="PTHR47331:SF1">
    <property type="entry name" value="GAG-LIKE PROTEIN"/>
    <property type="match status" value="1"/>
</dbReference>
<protein>
    <submittedName>
        <fullName evidence="2">Gag-Pol poly</fullName>
    </submittedName>
</protein>
<organism evidence="2 3">
    <name type="scientific">Paramuricea clavata</name>
    <name type="common">Red gorgonian</name>
    <name type="synonym">Violescent sea-whip</name>
    <dbReference type="NCBI Taxonomy" id="317549"/>
    <lineage>
        <taxon>Eukaryota</taxon>
        <taxon>Metazoa</taxon>
        <taxon>Cnidaria</taxon>
        <taxon>Anthozoa</taxon>
        <taxon>Octocorallia</taxon>
        <taxon>Malacalcyonacea</taxon>
        <taxon>Plexauridae</taxon>
        <taxon>Paramuricea</taxon>
    </lineage>
</organism>
<evidence type="ECO:0000313" key="2">
    <source>
        <dbReference type="EMBL" id="CAB4027063.1"/>
    </source>
</evidence>
<gene>
    <name evidence="2" type="ORF">PACLA_8A066218</name>
</gene>
<dbReference type="InterPro" id="IPR005312">
    <property type="entry name" value="DUF1759"/>
</dbReference>
<dbReference type="Proteomes" id="UP001152795">
    <property type="component" value="Unassembled WGS sequence"/>
</dbReference>
<dbReference type="Gene3D" id="4.10.60.10">
    <property type="entry name" value="Zinc finger, CCHC-type"/>
    <property type="match status" value="1"/>
</dbReference>
<sequence length="624" mass="70282">MSGRGKSPADAGSVVQDGLDGSEKTPSLSNEVLPVNPSNDGAEGTSRERSMSDKFAPFTYKADFAQRSVAAIGHAISDVPTIESLDDRVNIAKELIDDLQCNFIAMKEDWNATYVPYLQPMLYITTFLERVLDNARRIAATKKTGNGLSVSNRYLNTVSQIENEIRRMAFNPTRNQRQKVDCEDSDDLDEEDEENSPVEQLPPSSNVLPAVQQLVNRRNALMENPANIPEPLPSPSLYPLKLTNQDPAPRQNIQTPRSENFARGERVPCDLDGFKLPLAWELPRVPLPAHLEIDINNLEKAKAIPKFSGDIRDYMNWRTAFLETVHFKVRETASRKIVALYNALPEDVVLKISRGLTHAATGYVSRIKNLEEEYGDEELLYNVVWNNLSSAPYIGNLKQTTNIETFIRLFDEFANHAILLGIPHDDRLVFSIIISKFDEDIVLGFKENANLTGKASNATNFRDWLNKARRDILSVRTSKMESWTKEESGSAKRYERSLNAVKGKPSFGKLFVSDNSSEECPVCSKPGHLAETCKIFLKGLIKDRLKIVRDKKMCFICLKVGHMGSECPNPKKCYCGKNHHARLHREKDGKVQNVKTFLQTDVEEFETEGEDSESEVEVEETPQD</sequence>